<evidence type="ECO:0000313" key="1">
    <source>
        <dbReference type="EMBL" id="SUU92968.1"/>
    </source>
</evidence>
<keyword evidence="1" id="KW-0808">Transferase</keyword>
<dbReference type="InterPro" id="IPR029063">
    <property type="entry name" value="SAM-dependent_MTases_sf"/>
</dbReference>
<dbReference type="Pfam" id="PF13489">
    <property type="entry name" value="Methyltransf_23"/>
    <property type="match status" value="1"/>
</dbReference>
<keyword evidence="1" id="KW-0489">Methyltransferase</keyword>
<dbReference type="GO" id="GO:0008168">
    <property type="term" value="F:methyltransferase activity"/>
    <property type="evidence" value="ECO:0007669"/>
    <property type="project" value="UniProtKB-KW"/>
</dbReference>
<dbReference type="AlphaFoldDB" id="A0A380WVC4"/>
<evidence type="ECO:0000313" key="2">
    <source>
        <dbReference type="Proteomes" id="UP000255124"/>
    </source>
</evidence>
<dbReference type="OrthoDB" id="5522265at2"/>
<gene>
    <name evidence="1" type="primary">bsmA</name>
    <name evidence="1" type="ORF">NCTC9810_01317</name>
</gene>
<accession>A0A380WVC4</accession>
<dbReference type="Gene3D" id="3.40.50.150">
    <property type="entry name" value="Vaccinia Virus protein VP39"/>
    <property type="match status" value="1"/>
</dbReference>
<dbReference type="RefSeq" id="WP_115595585.1">
    <property type="nucleotide sequence ID" value="NZ_JBHWQV010000085.1"/>
</dbReference>
<dbReference type="GO" id="GO:0032259">
    <property type="term" value="P:methylation"/>
    <property type="evidence" value="ECO:0007669"/>
    <property type="project" value="UniProtKB-KW"/>
</dbReference>
<dbReference type="EC" id="2.1.1.156" evidence="1"/>
<dbReference type="InterPro" id="IPR050723">
    <property type="entry name" value="CFA/CMAS"/>
</dbReference>
<dbReference type="SUPFAM" id="SSF53335">
    <property type="entry name" value="S-adenosyl-L-methionine-dependent methyltransferases"/>
    <property type="match status" value="1"/>
</dbReference>
<name>A0A380WVC4_9FIRM</name>
<organism evidence="1 2">
    <name type="scientific">Anaerococcus octavius</name>
    <dbReference type="NCBI Taxonomy" id="54007"/>
    <lineage>
        <taxon>Bacteria</taxon>
        <taxon>Bacillati</taxon>
        <taxon>Bacillota</taxon>
        <taxon>Tissierellia</taxon>
        <taxon>Tissierellales</taxon>
        <taxon>Peptoniphilaceae</taxon>
        <taxon>Anaerococcus</taxon>
    </lineage>
</organism>
<reference evidence="1 2" key="1">
    <citation type="submission" date="2018-06" db="EMBL/GenBank/DDBJ databases">
        <authorList>
            <consortium name="Pathogen Informatics"/>
            <person name="Doyle S."/>
        </authorList>
    </citation>
    <scope>NUCLEOTIDE SEQUENCE [LARGE SCALE GENOMIC DNA]</scope>
    <source>
        <strain evidence="1 2">NCTC9810</strain>
    </source>
</reference>
<dbReference type="PANTHER" id="PTHR43667">
    <property type="entry name" value="CYCLOPROPANE-FATTY-ACYL-PHOSPHOLIPID SYNTHASE"/>
    <property type="match status" value="1"/>
</dbReference>
<dbReference type="PANTHER" id="PTHR43667:SF2">
    <property type="entry name" value="FATTY ACID C-METHYL TRANSFERASE"/>
    <property type="match status" value="1"/>
</dbReference>
<dbReference type="Proteomes" id="UP000255124">
    <property type="component" value="Unassembled WGS sequence"/>
</dbReference>
<protein>
    <submittedName>
        <fullName evidence="1">Glycine/sarcosine N-methyltransferase</fullName>
        <ecNumber evidence="1">2.1.1.156</ecNumber>
    </submittedName>
</protein>
<sequence length="266" mass="30864">MDIKDVLQINDDLKRNEELYNIFDEEKRLLSKAGQVEKITTLREISKLINKDSKILDIGAGTGVYSIPLAEEVCEVVAFEPASNNYKQLFAKAKDKNLKNIIVENKSSLEMDDLDNKYFDVVLLFGPMYHLSNEKDRIETLMQAKRVVKDDGYILVSYINHDMVPMTETKFDSNFFESPLYVSDKQRLINKPFIFFTLNECIKMLEKENLSIIRKIGSSGFSEILGKRIDEMSEVSYQRYLDWHLNHCDKEELLGASNHYLFVCSK</sequence>
<proteinExistence type="predicted"/>
<dbReference type="EMBL" id="UFTA01000002">
    <property type="protein sequence ID" value="SUU92968.1"/>
    <property type="molecule type" value="Genomic_DNA"/>
</dbReference>
<dbReference type="CDD" id="cd02440">
    <property type="entry name" value="AdoMet_MTases"/>
    <property type="match status" value="1"/>
</dbReference>